<feature type="compositionally biased region" description="Basic and acidic residues" evidence="1">
    <location>
        <begin position="9"/>
        <end position="22"/>
    </location>
</feature>
<organism evidence="3 4">
    <name type="scientific">Maudiozyma exigua</name>
    <name type="common">Yeast</name>
    <name type="synonym">Kazachstania exigua</name>
    <dbReference type="NCBI Taxonomy" id="34358"/>
    <lineage>
        <taxon>Eukaryota</taxon>
        <taxon>Fungi</taxon>
        <taxon>Dikarya</taxon>
        <taxon>Ascomycota</taxon>
        <taxon>Saccharomycotina</taxon>
        <taxon>Saccharomycetes</taxon>
        <taxon>Saccharomycetales</taxon>
        <taxon>Saccharomycetaceae</taxon>
        <taxon>Maudiozyma</taxon>
    </lineage>
</organism>
<feature type="region of interest" description="Disordered" evidence="1">
    <location>
        <begin position="367"/>
        <end position="389"/>
    </location>
</feature>
<evidence type="ECO:0000256" key="1">
    <source>
        <dbReference type="SAM" id="MobiDB-lite"/>
    </source>
</evidence>
<dbReference type="PANTHER" id="PTHR46063">
    <property type="entry name" value="KELCH DOMAIN-CONTAINING PROTEIN"/>
    <property type="match status" value="1"/>
</dbReference>
<dbReference type="Pfam" id="PF13422">
    <property type="entry name" value="DUF4110"/>
    <property type="match status" value="1"/>
</dbReference>
<gene>
    <name evidence="3" type="ORF">C6P45_003404</name>
</gene>
<dbReference type="PANTHER" id="PTHR46063:SF1">
    <property type="entry name" value="KELCH DOMAIN-CONTAINING PROTEIN 4"/>
    <property type="match status" value="1"/>
</dbReference>
<dbReference type="Pfam" id="PF24681">
    <property type="entry name" value="Kelch_KLHDC2_KLHL20_DRC7"/>
    <property type="match status" value="1"/>
</dbReference>
<accession>A0A9P6VTG6</accession>
<evidence type="ECO:0000313" key="4">
    <source>
        <dbReference type="Proteomes" id="UP000750334"/>
    </source>
</evidence>
<feature type="region of interest" description="Disordered" evidence="1">
    <location>
        <begin position="505"/>
        <end position="556"/>
    </location>
</feature>
<feature type="region of interest" description="Disordered" evidence="1">
    <location>
        <begin position="1"/>
        <end position="45"/>
    </location>
</feature>
<evidence type="ECO:0000259" key="2">
    <source>
        <dbReference type="Pfam" id="PF13422"/>
    </source>
</evidence>
<dbReference type="EMBL" id="PUHR01000344">
    <property type="protein sequence ID" value="KAG0654432.1"/>
    <property type="molecule type" value="Genomic_DNA"/>
</dbReference>
<protein>
    <recommendedName>
        <fullName evidence="2">DUF4110 domain-containing protein</fullName>
    </recommendedName>
</protein>
<keyword evidence="4" id="KW-1185">Reference proteome</keyword>
<dbReference type="InterPro" id="IPR052588">
    <property type="entry name" value="Kelch_domain_protein"/>
</dbReference>
<sequence length="650" mass="75416">MAKKKSGKKDKEAKKARSELKNKKNQAKAQSKDKKKQAKFGDDEDIDDMDIEEVLSNFKKQQEQFEQINVEAVSKPSPIRLNPCIVANPMHNKKELLLFGGESTNSLTGAANFHNELYSYSPDNNTWKKYTSQNSPMPRSSAAMVSHSSGIALLHGGEFSSPKQSTFYHYSDTWVLDTSTKEWTKIDQKNSPSARSGHRITTWKNFFILYGGFRDLGHSTTYLNDLWVFDITNYKWKQIEFPKNHTLPDARSGHSLIPTQEGCILYGGYCKVKATKGLQKGKILTDCWYLKMKPDLSAIRWERRRKQGFQPSPRVGCSMAHHKGRGILFGGVYDFEETEESLDSMFYNDLFNYNVETNRWYSLKLRKSTKQNSNSQKNKNSSNNVSEEKEKELQDLLNSILKKNNLNDEDDDLVNDTTELDQELNKMDIEDENMERLDEVKISNQLPHPRFNSATVVVDDSLFIYGGVWEMGEKDFYIDSFYSIDLNKVDGVSVYWEDLENVETAKKLGDQDSDDEDEDDDDDDEDDDDEEEEIKDIKLEVEEEDEEDEDDSQIDEMEIPDERPWLPHPKPFENLRAFYLREGPAFLEWAISNNRDAKGKHLKKKSFDLCEDRWWERRDQVRIEEDKLEELGVGGDIIEKDLSKPTPRRR</sequence>
<proteinExistence type="predicted"/>
<feature type="compositionally biased region" description="Low complexity" evidence="1">
    <location>
        <begin position="370"/>
        <end position="385"/>
    </location>
</feature>
<dbReference type="InterPro" id="IPR025183">
    <property type="entry name" value="DUF4110"/>
</dbReference>
<dbReference type="Proteomes" id="UP000750334">
    <property type="component" value="Unassembled WGS sequence"/>
</dbReference>
<feature type="compositionally biased region" description="Acidic residues" evidence="1">
    <location>
        <begin position="541"/>
        <end position="556"/>
    </location>
</feature>
<feature type="compositionally biased region" description="Acidic residues" evidence="1">
    <location>
        <begin position="511"/>
        <end position="534"/>
    </location>
</feature>
<dbReference type="Gene3D" id="2.120.10.80">
    <property type="entry name" value="Kelch-type beta propeller"/>
    <property type="match status" value="1"/>
</dbReference>
<dbReference type="SUPFAM" id="SSF117281">
    <property type="entry name" value="Kelch motif"/>
    <property type="match status" value="1"/>
</dbReference>
<comment type="caution">
    <text evidence="3">The sequence shown here is derived from an EMBL/GenBank/DDBJ whole genome shotgun (WGS) entry which is preliminary data.</text>
</comment>
<feature type="domain" description="DUF4110" evidence="2">
    <location>
        <begin position="561"/>
        <end position="641"/>
    </location>
</feature>
<dbReference type="AlphaFoldDB" id="A0A9P6VTG6"/>
<dbReference type="OrthoDB" id="4447at2759"/>
<reference evidence="3 4" key="1">
    <citation type="submission" date="2020-11" db="EMBL/GenBank/DDBJ databases">
        <title>Kefir isolates.</title>
        <authorList>
            <person name="Marcisauskas S."/>
            <person name="Kim Y."/>
            <person name="Blasche S."/>
        </authorList>
    </citation>
    <scope>NUCLEOTIDE SEQUENCE [LARGE SCALE GENOMIC DNA]</scope>
    <source>
        <strain evidence="3 4">OG2</strain>
    </source>
</reference>
<evidence type="ECO:0000313" key="3">
    <source>
        <dbReference type="EMBL" id="KAG0654432.1"/>
    </source>
</evidence>
<dbReference type="InterPro" id="IPR015915">
    <property type="entry name" value="Kelch-typ_b-propeller"/>
</dbReference>
<name>A0A9P6VTG6_MAUEX</name>